<keyword evidence="5" id="KW-1185">Reference proteome</keyword>
<evidence type="ECO:0000313" key="5">
    <source>
        <dbReference type="Proteomes" id="UP000429980"/>
    </source>
</evidence>
<dbReference type="AlphaFoldDB" id="A0A6I7U6V5"/>
<evidence type="ECO:0000313" key="2">
    <source>
        <dbReference type="EMBL" id="OLF96735.1"/>
    </source>
</evidence>
<evidence type="ECO:0000313" key="3">
    <source>
        <dbReference type="EMBL" id="TWL42386.1"/>
    </source>
</evidence>
<keyword evidence="1" id="KW-0812">Transmembrane</keyword>
<dbReference type="EMBL" id="LKPO01000004">
    <property type="protein sequence ID" value="OLF96735.1"/>
    <property type="molecule type" value="Genomic_DNA"/>
</dbReference>
<feature type="transmembrane region" description="Helical" evidence="1">
    <location>
        <begin position="12"/>
        <end position="30"/>
    </location>
</feature>
<dbReference type="Proteomes" id="UP000429980">
    <property type="component" value="Unassembled WGS sequence"/>
</dbReference>
<evidence type="ECO:0000256" key="1">
    <source>
        <dbReference type="SAM" id="Phobius"/>
    </source>
</evidence>
<keyword evidence="1" id="KW-1133">Transmembrane helix</keyword>
<proteinExistence type="predicted"/>
<name>A0A6I7U6V5_9BACI</name>
<comment type="caution">
    <text evidence="2">The sequence shown here is derived from an EMBL/GenBank/DDBJ whole genome shotgun (WGS) entry which is preliminary data.</text>
</comment>
<dbReference type="EMBL" id="NILF01000020">
    <property type="protein sequence ID" value="TWL42386.1"/>
    <property type="molecule type" value="Genomic_DNA"/>
</dbReference>
<organism evidence="2 4">
    <name type="scientific">Bacillus paralicheniformis</name>
    <dbReference type="NCBI Taxonomy" id="1648923"/>
    <lineage>
        <taxon>Bacteria</taxon>
        <taxon>Bacillati</taxon>
        <taxon>Bacillota</taxon>
        <taxon>Bacilli</taxon>
        <taxon>Bacillales</taxon>
        <taxon>Bacillaceae</taxon>
        <taxon>Bacillus</taxon>
    </lineage>
</organism>
<gene>
    <name evidence="2" type="ORF">B4121_0946</name>
    <name evidence="3" type="ORF">CHCC15381_3748</name>
</gene>
<reference evidence="2 4" key="1">
    <citation type="journal article" date="2016" name="Front. Microbiol.">
        <title>High-Level Heat Resistance of Spores of Bacillus amyloliquefaciens and Bacillus licheniformis Results from the Presence of a spoVA Operon in a Tn1546 Transposon.</title>
        <authorList>
            <person name="Berendsen E.M."/>
            <person name="Koning R.A."/>
            <person name="Boekhorst J."/>
            <person name="de Jong A."/>
            <person name="Kuipers O.P."/>
            <person name="Wells-Bennik M.H."/>
        </authorList>
    </citation>
    <scope>NUCLEOTIDE SEQUENCE [LARGE SCALE GENOMIC DNA]</scope>
    <source>
        <strain evidence="2 4">B4121</strain>
    </source>
</reference>
<evidence type="ECO:0000313" key="4">
    <source>
        <dbReference type="Proteomes" id="UP000185604"/>
    </source>
</evidence>
<accession>A0A6I7U6V5</accession>
<sequence length="38" mass="4569">MAKKRDRTACSAHDFHFFINLAPAFFWIFGKEIVYNIY</sequence>
<reference evidence="3 5" key="2">
    <citation type="submission" date="2019-06" db="EMBL/GenBank/DDBJ databases">
        <title>Genome sequence analysis of &gt;100 Bacillus licheniformis strains suggests intrinsic resistance to this species.</title>
        <authorList>
            <person name="Wels M."/>
            <person name="Siezen R.J."/>
            <person name="Johansen E."/>
            <person name="Stuer-Lauridsen B."/>
            <person name="Bjerre K."/>
            <person name="Nielsen B.K.K."/>
        </authorList>
    </citation>
    <scope>NUCLEOTIDE SEQUENCE [LARGE SCALE GENOMIC DNA]</scope>
    <source>
        <strain evidence="3 5">BAC-15381</strain>
    </source>
</reference>
<protein>
    <submittedName>
        <fullName evidence="2">Uncharacterized protein</fullName>
    </submittedName>
</protein>
<dbReference type="Proteomes" id="UP000185604">
    <property type="component" value="Unassembled WGS sequence"/>
</dbReference>
<keyword evidence="1" id="KW-0472">Membrane</keyword>